<dbReference type="Proteomes" id="UP001458880">
    <property type="component" value="Unassembled WGS sequence"/>
</dbReference>
<comment type="caution">
    <text evidence="2">The sequence shown here is derived from an EMBL/GenBank/DDBJ whole genome shotgun (WGS) entry which is preliminary data.</text>
</comment>
<feature type="compositionally biased region" description="Acidic residues" evidence="1">
    <location>
        <begin position="138"/>
        <end position="148"/>
    </location>
</feature>
<feature type="compositionally biased region" description="Polar residues" evidence="1">
    <location>
        <begin position="118"/>
        <end position="129"/>
    </location>
</feature>
<keyword evidence="3" id="KW-1185">Reference proteome</keyword>
<evidence type="ECO:0000256" key="1">
    <source>
        <dbReference type="SAM" id="MobiDB-lite"/>
    </source>
</evidence>
<protein>
    <submittedName>
        <fullName evidence="2">Uncharacterized protein</fullName>
    </submittedName>
</protein>
<dbReference type="AlphaFoldDB" id="A0AAW1LXN6"/>
<proteinExistence type="predicted"/>
<evidence type="ECO:0000313" key="2">
    <source>
        <dbReference type="EMBL" id="KAK9738627.1"/>
    </source>
</evidence>
<dbReference type="EMBL" id="JASPKY010000084">
    <property type="protein sequence ID" value="KAK9738627.1"/>
    <property type="molecule type" value="Genomic_DNA"/>
</dbReference>
<reference evidence="2 3" key="1">
    <citation type="journal article" date="2024" name="BMC Genomics">
        <title>De novo assembly and annotation of Popillia japonica's genome with initial clues to its potential as an invasive pest.</title>
        <authorList>
            <person name="Cucini C."/>
            <person name="Boschi S."/>
            <person name="Funari R."/>
            <person name="Cardaioli E."/>
            <person name="Iannotti N."/>
            <person name="Marturano G."/>
            <person name="Paoli F."/>
            <person name="Bruttini M."/>
            <person name="Carapelli A."/>
            <person name="Frati F."/>
            <person name="Nardi F."/>
        </authorList>
    </citation>
    <scope>NUCLEOTIDE SEQUENCE [LARGE SCALE GENOMIC DNA]</scope>
    <source>
        <strain evidence="2">DMR45628</strain>
    </source>
</reference>
<name>A0AAW1LXN6_POPJA</name>
<evidence type="ECO:0000313" key="3">
    <source>
        <dbReference type="Proteomes" id="UP001458880"/>
    </source>
</evidence>
<organism evidence="2 3">
    <name type="scientific">Popillia japonica</name>
    <name type="common">Japanese beetle</name>
    <dbReference type="NCBI Taxonomy" id="7064"/>
    <lineage>
        <taxon>Eukaryota</taxon>
        <taxon>Metazoa</taxon>
        <taxon>Ecdysozoa</taxon>
        <taxon>Arthropoda</taxon>
        <taxon>Hexapoda</taxon>
        <taxon>Insecta</taxon>
        <taxon>Pterygota</taxon>
        <taxon>Neoptera</taxon>
        <taxon>Endopterygota</taxon>
        <taxon>Coleoptera</taxon>
        <taxon>Polyphaga</taxon>
        <taxon>Scarabaeiformia</taxon>
        <taxon>Scarabaeidae</taxon>
        <taxon>Rutelinae</taxon>
        <taxon>Popillia</taxon>
    </lineage>
</organism>
<accession>A0AAW1LXN6</accession>
<sequence length="189" mass="21670">MGRKYVHKLRSAYRRNYEDQKIEDTLALITHFDRLQTCVESPKVHYTTSIRVNMEKLFSKKNKPRKVDNENTTNGELLEAFQNVMQAALKVEDKHAPKRMKKPGVPAGKSVGLDHVETSSNSTSKNQNEMKSEILSNSEEELDSETENETDHLKTDFTSINDIAKNTYIAVSFIYNKGTKKENAKDEQE</sequence>
<gene>
    <name evidence="2" type="ORF">QE152_g9702</name>
</gene>
<feature type="region of interest" description="Disordered" evidence="1">
    <location>
        <begin position="92"/>
        <end position="158"/>
    </location>
</feature>